<name>A0A1G2Q9J6_9BACT</name>
<dbReference type="Proteomes" id="UP000176494">
    <property type="component" value="Unassembled WGS sequence"/>
</dbReference>
<dbReference type="AlphaFoldDB" id="A0A1G2Q9J6"/>
<proteinExistence type="predicted"/>
<organism evidence="1 2">
    <name type="scientific">Candidatus Vogelbacteria bacterium GWA1_51_14</name>
    <dbReference type="NCBI Taxonomy" id="1802435"/>
    <lineage>
        <taxon>Bacteria</taxon>
        <taxon>Candidatus Vogeliibacteriota</taxon>
    </lineage>
</organism>
<evidence type="ECO:0000313" key="2">
    <source>
        <dbReference type="Proteomes" id="UP000176494"/>
    </source>
</evidence>
<comment type="caution">
    <text evidence="1">The sequence shown here is derived from an EMBL/GenBank/DDBJ whole genome shotgun (WGS) entry which is preliminary data.</text>
</comment>
<accession>A0A1G2Q9J6</accession>
<evidence type="ECO:0008006" key="3">
    <source>
        <dbReference type="Google" id="ProtNLM"/>
    </source>
</evidence>
<evidence type="ECO:0000313" key="1">
    <source>
        <dbReference type="EMBL" id="OHA57190.1"/>
    </source>
</evidence>
<sequence length="259" mass="28685">MGVLAIIFLFLLIIAGAVLAFGPFLKINRVVVTGTQVVDPQAAGQLAGEILDRPVFLIFPRNHLAWYPAEELTRVLREEFPRILEVKFAADFNHVLTIEVKERTPLLLLCAGGQTDCYLVDETGLAYTRAPFFSPGVFLKWQASTSNQTAPFRAGEAATVKRLLDAQVLFERALEQVWGRRFRLTSVDSLPDGDYAFTVSPRYRAASSSDWRVLVDGERSPVTLATNLLTALSVIAAGPAATTTLEYVDLRFGEKVFYK</sequence>
<gene>
    <name evidence="1" type="ORF">A2114_00050</name>
</gene>
<dbReference type="EMBL" id="MHTG01000019">
    <property type="protein sequence ID" value="OHA57190.1"/>
    <property type="molecule type" value="Genomic_DNA"/>
</dbReference>
<protein>
    <recommendedName>
        <fullName evidence="3">POTRA domain-containing protein</fullName>
    </recommendedName>
</protein>
<reference evidence="1 2" key="1">
    <citation type="journal article" date="2016" name="Nat. Commun.">
        <title>Thousands of microbial genomes shed light on interconnected biogeochemical processes in an aquifer system.</title>
        <authorList>
            <person name="Anantharaman K."/>
            <person name="Brown C.T."/>
            <person name="Hug L.A."/>
            <person name="Sharon I."/>
            <person name="Castelle C.J."/>
            <person name="Probst A.J."/>
            <person name="Thomas B.C."/>
            <person name="Singh A."/>
            <person name="Wilkins M.J."/>
            <person name="Karaoz U."/>
            <person name="Brodie E.L."/>
            <person name="Williams K.H."/>
            <person name="Hubbard S.S."/>
            <person name="Banfield J.F."/>
        </authorList>
    </citation>
    <scope>NUCLEOTIDE SEQUENCE [LARGE SCALE GENOMIC DNA]</scope>
</reference>
<dbReference type="STRING" id="1802435.A2114_00050"/>